<reference evidence="1 2" key="1">
    <citation type="journal article" date="2013" name="Genome Announc.">
        <title>Draft Genome Sequence of Rhodococcus ruber Strain BKS 20-38.</title>
        <authorList>
            <person name="Bala M."/>
            <person name="Kumar S."/>
            <person name="Raghava G.P."/>
            <person name="Mayilraj S."/>
        </authorList>
    </citation>
    <scope>NUCLEOTIDE SEQUENCE [LARGE SCALE GENOMIC DNA]</scope>
    <source>
        <strain evidence="1 2">BKS 20-38</strain>
    </source>
</reference>
<dbReference type="RefSeq" id="WP_003938551.1">
    <property type="nucleotide sequence ID" value="NZ_AOEX01000083.1"/>
</dbReference>
<gene>
    <name evidence="1" type="ORF">G352_22441</name>
</gene>
<evidence type="ECO:0000313" key="2">
    <source>
        <dbReference type="Proteomes" id="UP000011731"/>
    </source>
</evidence>
<dbReference type="EMBL" id="AOEX01000083">
    <property type="protein sequence ID" value="EME56020.1"/>
    <property type="molecule type" value="Genomic_DNA"/>
</dbReference>
<organism evidence="1 2">
    <name type="scientific">Rhodococcus ruber BKS 20-38</name>
    <dbReference type="NCBI Taxonomy" id="1278076"/>
    <lineage>
        <taxon>Bacteria</taxon>
        <taxon>Bacillati</taxon>
        <taxon>Actinomycetota</taxon>
        <taxon>Actinomycetes</taxon>
        <taxon>Mycobacteriales</taxon>
        <taxon>Nocardiaceae</taxon>
        <taxon>Rhodococcus</taxon>
    </lineage>
</organism>
<proteinExistence type="predicted"/>
<dbReference type="AlphaFoldDB" id="M2Y358"/>
<comment type="caution">
    <text evidence="1">The sequence shown here is derived from an EMBL/GenBank/DDBJ whole genome shotgun (WGS) entry which is preliminary data.</text>
</comment>
<protein>
    <submittedName>
        <fullName evidence="1">Uncharacterized protein</fullName>
    </submittedName>
</protein>
<keyword evidence="2" id="KW-1185">Reference proteome</keyword>
<dbReference type="Proteomes" id="UP000011731">
    <property type="component" value="Unassembled WGS sequence"/>
</dbReference>
<dbReference type="PATRIC" id="fig|1278076.4.peg.4597"/>
<sequence length="99" mass="10286">MTGIVGVDRSGRSWAVVAVRDTVRARLVSDTGTPATMAIEELVHAHGPLVLSPAAGIERGGVCAAFVDTVDLVASDPETASVEQIRAVSAFARRILTTD</sequence>
<name>M2Y358_9NOCA</name>
<accession>M2Y358</accession>
<evidence type="ECO:0000313" key="1">
    <source>
        <dbReference type="EMBL" id="EME56020.1"/>
    </source>
</evidence>